<dbReference type="AlphaFoldDB" id="A0A6I8LU59"/>
<organism evidence="1 2">
    <name type="scientific">Amycolatopsis camponoti</name>
    <dbReference type="NCBI Taxonomy" id="2606593"/>
    <lineage>
        <taxon>Bacteria</taxon>
        <taxon>Bacillati</taxon>
        <taxon>Actinomycetota</taxon>
        <taxon>Actinomycetes</taxon>
        <taxon>Pseudonocardiales</taxon>
        <taxon>Pseudonocardiaceae</taxon>
        <taxon>Amycolatopsis</taxon>
    </lineage>
</organism>
<evidence type="ECO:0008006" key="3">
    <source>
        <dbReference type="Google" id="ProtNLM"/>
    </source>
</evidence>
<dbReference type="Proteomes" id="UP000399805">
    <property type="component" value="Unassembled WGS sequence"/>
</dbReference>
<gene>
    <name evidence="1" type="ORF">AA23TX_06585</name>
</gene>
<evidence type="ECO:0000313" key="2">
    <source>
        <dbReference type="Proteomes" id="UP000399805"/>
    </source>
</evidence>
<dbReference type="EMBL" id="CABVGP010000002">
    <property type="protein sequence ID" value="VVJ21564.1"/>
    <property type="molecule type" value="Genomic_DNA"/>
</dbReference>
<name>A0A6I8LU59_9PSEU</name>
<accession>A0A6I8LU59</accession>
<reference evidence="1 2" key="1">
    <citation type="submission" date="2019-09" db="EMBL/GenBank/DDBJ databases">
        <authorList>
            <person name="Leyn A S."/>
        </authorList>
    </citation>
    <scope>NUCLEOTIDE SEQUENCE [LARGE SCALE GENOMIC DNA]</scope>
    <source>
        <strain evidence="1">AA231_1</strain>
    </source>
</reference>
<keyword evidence="2" id="KW-1185">Reference proteome</keyword>
<dbReference type="InterPro" id="IPR014710">
    <property type="entry name" value="RmlC-like_jellyroll"/>
</dbReference>
<evidence type="ECO:0000313" key="1">
    <source>
        <dbReference type="EMBL" id="VVJ21564.1"/>
    </source>
</evidence>
<sequence length="81" mass="8847">MPAATGSAVLEPDLHTDPSLHVIAMLTDELDVILERGEVTLSVGDSIVLRDSKHDLRNTQSRPASFVYTSFPLTRSERGGR</sequence>
<dbReference type="Gene3D" id="2.60.120.10">
    <property type="entry name" value="Jelly Rolls"/>
    <property type="match status" value="1"/>
</dbReference>
<protein>
    <recommendedName>
        <fullName evidence="3">Cupin 2 conserved barrel domain-containing protein</fullName>
    </recommendedName>
</protein>
<dbReference type="RefSeq" id="WP_155546495.1">
    <property type="nucleotide sequence ID" value="NZ_CABVGP010000002.1"/>
</dbReference>
<proteinExistence type="predicted"/>